<dbReference type="EC" id="2.7.1.50" evidence="4"/>
<dbReference type="InterPro" id="IPR000417">
    <property type="entry name" value="Hyethyz_kinase"/>
</dbReference>
<evidence type="ECO:0000256" key="11">
    <source>
        <dbReference type="ARBA" id="ARBA00022977"/>
    </source>
</evidence>
<dbReference type="Proteomes" id="UP000019102">
    <property type="component" value="Unassembled WGS sequence"/>
</dbReference>
<dbReference type="GO" id="GO:0009229">
    <property type="term" value="P:thiamine diphosphate biosynthetic process"/>
    <property type="evidence" value="ECO:0007669"/>
    <property type="project" value="UniProtKB-UniPathway"/>
</dbReference>
<dbReference type="EMBL" id="BAVS01000013">
    <property type="protein sequence ID" value="GAE93487.1"/>
    <property type="molecule type" value="Genomic_DNA"/>
</dbReference>
<protein>
    <recommendedName>
        <fullName evidence="4">hydroxyethylthiazole kinase</fullName>
        <ecNumber evidence="4">2.7.1.50</ecNumber>
    </recommendedName>
</protein>
<evidence type="ECO:0000256" key="5">
    <source>
        <dbReference type="ARBA" id="ARBA00022679"/>
    </source>
</evidence>
<dbReference type="Gene3D" id="3.40.1190.20">
    <property type="match status" value="1"/>
</dbReference>
<evidence type="ECO:0000256" key="1">
    <source>
        <dbReference type="ARBA" id="ARBA00001771"/>
    </source>
</evidence>
<comment type="catalytic activity">
    <reaction evidence="1">
        <text>5-(2-hydroxyethyl)-4-methylthiazole + ATP = 4-methyl-5-(2-phosphooxyethyl)-thiazole + ADP + H(+)</text>
        <dbReference type="Rhea" id="RHEA:24212"/>
        <dbReference type="ChEBI" id="CHEBI:15378"/>
        <dbReference type="ChEBI" id="CHEBI:17957"/>
        <dbReference type="ChEBI" id="CHEBI:30616"/>
        <dbReference type="ChEBI" id="CHEBI:58296"/>
        <dbReference type="ChEBI" id="CHEBI:456216"/>
        <dbReference type="EC" id="2.7.1.50"/>
    </reaction>
</comment>
<dbReference type="STRING" id="1298598.JCM21714_2572"/>
<dbReference type="GO" id="GO:0005524">
    <property type="term" value="F:ATP binding"/>
    <property type="evidence" value="ECO:0007669"/>
    <property type="project" value="UniProtKB-KW"/>
</dbReference>
<keyword evidence="7" id="KW-0547">Nucleotide-binding</keyword>
<evidence type="ECO:0000256" key="6">
    <source>
        <dbReference type="ARBA" id="ARBA00022723"/>
    </source>
</evidence>
<evidence type="ECO:0000256" key="2">
    <source>
        <dbReference type="ARBA" id="ARBA00001946"/>
    </source>
</evidence>
<evidence type="ECO:0000256" key="9">
    <source>
        <dbReference type="ARBA" id="ARBA00022840"/>
    </source>
</evidence>
<keyword evidence="10" id="KW-0460">Magnesium</keyword>
<name>W4VJW2_9BACI</name>
<keyword evidence="5" id="KW-0808">Transferase</keyword>
<dbReference type="Pfam" id="PF02110">
    <property type="entry name" value="HK"/>
    <property type="match status" value="1"/>
</dbReference>
<keyword evidence="6" id="KW-0479">Metal-binding</keyword>
<comment type="caution">
    <text evidence="12">The sequence shown here is derived from an EMBL/GenBank/DDBJ whole genome shotgun (WGS) entry which is preliminary data.</text>
</comment>
<keyword evidence="9" id="KW-0067">ATP-binding</keyword>
<organism evidence="12 13">
    <name type="scientific">Gracilibacillus boraciitolerans JCM 21714</name>
    <dbReference type="NCBI Taxonomy" id="1298598"/>
    <lineage>
        <taxon>Bacteria</taxon>
        <taxon>Bacillati</taxon>
        <taxon>Bacillota</taxon>
        <taxon>Bacilli</taxon>
        <taxon>Bacillales</taxon>
        <taxon>Bacillaceae</taxon>
        <taxon>Gracilibacillus</taxon>
    </lineage>
</organism>
<keyword evidence="11" id="KW-0784">Thiamine biosynthesis</keyword>
<evidence type="ECO:0000313" key="12">
    <source>
        <dbReference type="EMBL" id="GAE93487.1"/>
    </source>
</evidence>
<dbReference type="UniPathway" id="UPA00060">
    <property type="reaction ID" value="UER00139"/>
</dbReference>
<comment type="pathway">
    <text evidence="3">Cofactor biosynthesis; thiamine diphosphate biosynthesis; 4-methyl-5-(2-phosphoethyl)-thiazole from 5-(2-hydroxyethyl)-4-methylthiazole: step 1/1.</text>
</comment>
<accession>W4VJW2</accession>
<dbReference type="AlphaFoldDB" id="W4VJW2"/>
<gene>
    <name evidence="12" type="ORF">JCM21714_2572</name>
</gene>
<dbReference type="eggNOG" id="COG2145">
    <property type="taxonomic scope" value="Bacteria"/>
</dbReference>
<comment type="cofactor">
    <cofactor evidence="2">
        <name>Mg(2+)</name>
        <dbReference type="ChEBI" id="CHEBI:18420"/>
    </cofactor>
</comment>
<evidence type="ECO:0000256" key="3">
    <source>
        <dbReference type="ARBA" id="ARBA00004868"/>
    </source>
</evidence>
<dbReference type="SUPFAM" id="SSF53613">
    <property type="entry name" value="Ribokinase-like"/>
    <property type="match status" value="1"/>
</dbReference>
<evidence type="ECO:0000313" key="13">
    <source>
        <dbReference type="Proteomes" id="UP000019102"/>
    </source>
</evidence>
<dbReference type="GO" id="GO:0000287">
    <property type="term" value="F:magnesium ion binding"/>
    <property type="evidence" value="ECO:0007669"/>
    <property type="project" value="InterPro"/>
</dbReference>
<proteinExistence type="predicted"/>
<evidence type="ECO:0000256" key="8">
    <source>
        <dbReference type="ARBA" id="ARBA00022777"/>
    </source>
</evidence>
<sequence>MVLNIGTLTAEQIDTMILAGKAANRSGIPVVLDPVGGVGATSFRTKSALRILGQVNITCIRGNAGEIANLAGGVETKVRGLMVRMMSICMH</sequence>
<evidence type="ECO:0000256" key="10">
    <source>
        <dbReference type="ARBA" id="ARBA00022842"/>
    </source>
</evidence>
<evidence type="ECO:0000256" key="7">
    <source>
        <dbReference type="ARBA" id="ARBA00022741"/>
    </source>
</evidence>
<reference evidence="12 13" key="1">
    <citation type="journal article" date="2014" name="Genome Announc.">
        <title>Draft Genome Sequence of the Boron-Tolerant and Moderately Halotolerant Bacterium Gracilibacillus boraciitolerans JCM 21714T.</title>
        <authorList>
            <person name="Ahmed I."/>
            <person name="Oshima K."/>
            <person name="Suda W."/>
            <person name="Kitamura K."/>
            <person name="Iida T."/>
            <person name="Ohmori Y."/>
            <person name="Fujiwara T."/>
            <person name="Hattori M."/>
            <person name="Ohkuma M."/>
        </authorList>
    </citation>
    <scope>NUCLEOTIDE SEQUENCE [LARGE SCALE GENOMIC DNA]</scope>
    <source>
        <strain evidence="12 13">JCM 21714</strain>
    </source>
</reference>
<keyword evidence="8 12" id="KW-0418">Kinase</keyword>
<keyword evidence="13" id="KW-1185">Reference proteome</keyword>
<evidence type="ECO:0000256" key="4">
    <source>
        <dbReference type="ARBA" id="ARBA00012129"/>
    </source>
</evidence>
<dbReference type="GO" id="GO:0009228">
    <property type="term" value="P:thiamine biosynthetic process"/>
    <property type="evidence" value="ECO:0007669"/>
    <property type="project" value="UniProtKB-KW"/>
</dbReference>
<dbReference type="PRINTS" id="PR01099">
    <property type="entry name" value="HYETHTZKNASE"/>
</dbReference>
<dbReference type="InterPro" id="IPR029056">
    <property type="entry name" value="Ribokinase-like"/>
</dbReference>
<dbReference type="GO" id="GO:0004417">
    <property type="term" value="F:hydroxyethylthiazole kinase activity"/>
    <property type="evidence" value="ECO:0007669"/>
    <property type="project" value="UniProtKB-EC"/>
</dbReference>